<accession>A0A9P7UX71</accession>
<dbReference type="KEGG" id="more:E1B28_003692"/>
<dbReference type="SUPFAM" id="SSF50939">
    <property type="entry name" value="Sialidases"/>
    <property type="match status" value="1"/>
</dbReference>
<dbReference type="Gene3D" id="2.120.10.10">
    <property type="match status" value="1"/>
</dbReference>
<evidence type="ECO:0008006" key="4">
    <source>
        <dbReference type="Google" id="ProtNLM"/>
    </source>
</evidence>
<feature type="chain" id="PRO_5040415593" description="Glycoside hydrolase family 93 protein" evidence="1">
    <location>
        <begin position="17"/>
        <end position="371"/>
    </location>
</feature>
<dbReference type="PANTHER" id="PTHR38792:SF3">
    <property type="entry name" value="BNR_ASP-BOX REPEAT DOMAIN PROTEIN (AFU_ORTHOLOGUE AFUA_7G06430)-RELATED"/>
    <property type="match status" value="1"/>
</dbReference>
<keyword evidence="3" id="KW-1185">Reference proteome</keyword>
<dbReference type="PANTHER" id="PTHR38792">
    <property type="entry name" value="BNR/ASP-BOX REPEAT DOMAIN PROTEIN (AFU_ORTHOLOGUE AFUA_7G06430)-RELATED"/>
    <property type="match status" value="1"/>
</dbReference>
<comment type="caution">
    <text evidence="2">The sequence shown here is derived from an EMBL/GenBank/DDBJ whole genome shotgun (WGS) entry which is preliminary data.</text>
</comment>
<reference evidence="2" key="1">
    <citation type="journal article" date="2021" name="Genome Biol. Evol.">
        <title>The assembled and annotated genome of the fairy-ring fungus Marasmius oreades.</title>
        <authorList>
            <person name="Hiltunen M."/>
            <person name="Ament-Velasquez S.L."/>
            <person name="Johannesson H."/>
        </authorList>
    </citation>
    <scope>NUCLEOTIDE SEQUENCE</scope>
    <source>
        <strain evidence="2">03SP1</strain>
    </source>
</reference>
<protein>
    <recommendedName>
        <fullName evidence="4">Glycoside hydrolase family 93 protein</fullName>
    </recommendedName>
</protein>
<name>A0A9P7UX71_9AGAR</name>
<dbReference type="InterPro" id="IPR036278">
    <property type="entry name" value="Sialidase_sf"/>
</dbReference>
<proteinExistence type="predicted"/>
<dbReference type="GeneID" id="66072768"/>
<keyword evidence="1" id="KW-0732">Signal</keyword>
<evidence type="ECO:0000313" key="3">
    <source>
        <dbReference type="Proteomes" id="UP001049176"/>
    </source>
</evidence>
<evidence type="ECO:0000313" key="2">
    <source>
        <dbReference type="EMBL" id="KAG7096243.1"/>
    </source>
</evidence>
<sequence>MLLDFLVLGLIVVAQALDVVTPYNNKVVFSPPSNWPIPRTLYARSLLIAQDGADKNVLLATWENYSPQPPNVWFPVYRSTDLGQTWKPLSNITDTQNGWGLRYQPYLYELPSAIGNFPAGTIIAAGNSIPQDLSQTRIDVYASTDKGRTWKFVSHVASGGRADPVNGETPVWEPFFFTYEGQLVIYYSDQRDPEAHGQKLVHQITTNLINWGPVVDDVADSNPSDRPGMTTVAALPNGKYIMTYEFGGAPEINFAVYYRISDSPLTFASATGHNIKATTGQQTQSSPVVVWTPYGGTNGTIVVSANNSGGLWINKQLGAVNSPWTFISTGAAGGYARYLKVLPTSQQIFIVVGGVLGGSGNHVLASVVNLP</sequence>
<dbReference type="CDD" id="cd15482">
    <property type="entry name" value="Sialidase_non-viral"/>
    <property type="match status" value="1"/>
</dbReference>
<dbReference type="EMBL" id="CM032182">
    <property type="protein sequence ID" value="KAG7096243.1"/>
    <property type="molecule type" value="Genomic_DNA"/>
</dbReference>
<organism evidence="2 3">
    <name type="scientific">Marasmius oreades</name>
    <name type="common">fairy-ring Marasmius</name>
    <dbReference type="NCBI Taxonomy" id="181124"/>
    <lineage>
        <taxon>Eukaryota</taxon>
        <taxon>Fungi</taxon>
        <taxon>Dikarya</taxon>
        <taxon>Basidiomycota</taxon>
        <taxon>Agaricomycotina</taxon>
        <taxon>Agaricomycetes</taxon>
        <taxon>Agaricomycetidae</taxon>
        <taxon>Agaricales</taxon>
        <taxon>Marasmiineae</taxon>
        <taxon>Marasmiaceae</taxon>
        <taxon>Marasmius</taxon>
    </lineage>
</organism>
<dbReference type="AlphaFoldDB" id="A0A9P7UX71"/>
<dbReference type="Proteomes" id="UP001049176">
    <property type="component" value="Chromosome 2"/>
</dbReference>
<dbReference type="OrthoDB" id="2130735at2759"/>
<feature type="signal peptide" evidence="1">
    <location>
        <begin position="1"/>
        <end position="16"/>
    </location>
</feature>
<dbReference type="RefSeq" id="XP_043012713.1">
    <property type="nucleotide sequence ID" value="XM_043148121.1"/>
</dbReference>
<gene>
    <name evidence="2" type="ORF">E1B28_003692</name>
</gene>
<evidence type="ECO:0000256" key="1">
    <source>
        <dbReference type="SAM" id="SignalP"/>
    </source>
</evidence>